<keyword evidence="11" id="KW-1185">Reference proteome</keyword>
<comment type="pathway">
    <text evidence="1 7">Cell wall biogenesis; peptidoglycan biosynthesis.</text>
</comment>
<dbReference type="InterPro" id="IPR005490">
    <property type="entry name" value="LD_TPept_cat_dom"/>
</dbReference>
<evidence type="ECO:0000256" key="7">
    <source>
        <dbReference type="PROSITE-ProRule" id="PRU01373"/>
    </source>
</evidence>
<accession>A0ABT4SBJ1</accession>
<feature type="domain" description="L,D-TPase catalytic" evidence="9">
    <location>
        <begin position="223"/>
        <end position="348"/>
    </location>
</feature>
<dbReference type="SUPFAM" id="SSF141523">
    <property type="entry name" value="L,D-transpeptidase catalytic domain-like"/>
    <property type="match status" value="1"/>
</dbReference>
<dbReference type="Gene3D" id="2.60.40.3710">
    <property type="match status" value="1"/>
</dbReference>
<evidence type="ECO:0000256" key="8">
    <source>
        <dbReference type="SAM" id="SignalP"/>
    </source>
</evidence>
<dbReference type="CDD" id="cd13432">
    <property type="entry name" value="LDT_IgD_like_2"/>
    <property type="match status" value="1"/>
</dbReference>
<dbReference type="Gene3D" id="2.40.440.10">
    <property type="entry name" value="L,D-transpeptidase catalytic domain-like"/>
    <property type="match status" value="1"/>
</dbReference>
<sequence>MLRRAATVWLAALLLPAGGCGAVTARAPAPRPPLVSVSPPLGAGQARPDQGLVVRAHGGPLHRVVAHADGFPVPGDLDAARTTWRSRWALRPGAAYTVTVTAAGRTVAVGGFRTRAAERSLQVTATAPRPGETVGVGMPIILDFDLPVRDRAAVERALEVRADRPVEGAWRWIGDTRVVYRTRRFWPAWQQVTVTAHLAGVRAAPGVYGTADRTLTFSVGRDQTSRIDTRTHRMTVRRDGRTVQDMAISAGMATTREYTTTSGVHLTMDKGHPVRMISPGREKGDPGYYDVMIDHAVRISDSGEYVHAKDNVWAQGRRNVSHGCVNARPDQAAWFHAHSLRGDPVVIIGTDRDLEWDNGWGFWQMPWEKWREGSALRSPGDTPLPQA</sequence>
<evidence type="ECO:0000256" key="2">
    <source>
        <dbReference type="ARBA" id="ARBA00022679"/>
    </source>
</evidence>
<feature type="signal peptide" evidence="8">
    <location>
        <begin position="1"/>
        <end position="25"/>
    </location>
</feature>
<evidence type="ECO:0000256" key="1">
    <source>
        <dbReference type="ARBA" id="ARBA00004752"/>
    </source>
</evidence>
<evidence type="ECO:0000256" key="6">
    <source>
        <dbReference type="ARBA" id="ARBA00023316"/>
    </source>
</evidence>
<feature type="chain" id="PRO_5045209869" evidence="8">
    <location>
        <begin position="26"/>
        <end position="387"/>
    </location>
</feature>
<feature type="active site" description="Proton donor/acceptor" evidence="7">
    <location>
        <position position="307"/>
    </location>
</feature>
<feature type="active site" description="Nucleophile" evidence="7">
    <location>
        <position position="324"/>
    </location>
</feature>
<dbReference type="CDD" id="cd16913">
    <property type="entry name" value="YkuD_like"/>
    <property type="match status" value="1"/>
</dbReference>
<dbReference type="EMBL" id="JAPNNL010000039">
    <property type="protein sequence ID" value="MDA0634301.1"/>
    <property type="molecule type" value="Genomic_DNA"/>
</dbReference>
<keyword evidence="2" id="KW-0808">Transferase</keyword>
<evidence type="ECO:0000313" key="10">
    <source>
        <dbReference type="EMBL" id="MDA0634301.1"/>
    </source>
</evidence>
<organism evidence="10 11">
    <name type="scientific">Nonomuraea corallina</name>
    <dbReference type="NCBI Taxonomy" id="2989783"/>
    <lineage>
        <taxon>Bacteria</taxon>
        <taxon>Bacillati</taxon>
        <taxon>Actinomycetota</taxon>
        <taxon>Actinomycetes</taxon>
        <taxon>Streptosporangiales</taxon>
        <taxon>Streptosporangiaceae</taxon>
        <taxon>Nonomuraea</taxon>
    </lineage>
</organism>
<dbReference type="InterPro" id="IPR050979">
    <property type="entry name" value="LD-transpeptidase"/>
</dbReference>
<keyword evidence="5" id="KW-0012">Acyltransferase</keyword>
<proteinExistence type="predicted"/>
<evidence type="ECO:0000256" key="3">
    <source>
        <dbReference type="ARBA" id="ARBA00022960"/>
    </source>
</evidence>
<comment type="caution">
    <text evidence="10">The sequence shown here is derived from an EMBL/GenBank/DDBJ whole genome shotgun (WGS) entry which is preliminary data.</text>
</comment>
<keyword evidence="6 7" id="KW-0961">Cell wall biogenesis/degradation</keyword>
<name>A0ABT4SBJ1_9ACTN</name>
<dbReference type="Pfam" id="PF03734">
    <property type="entry name" value="YkuD"/>
    <property type="match status" value="1"/>
</dbReference>
<dbReference type="Pfam" id="PF17964">
    <property type="entry name" value="Big_10"/>
    <property type="match status" value="1"/>
</dbReference>
<dbReference type="PROSITE" id="PS52029">
    <property type="entry name" value="LD_TPASE"/>
    <property type="match status" value="1"/>
</dbReference>
<reference evidence="10" key="1">
    <citation type="submission" date="2022-11" db="EMBL/GenBank/DDBJ databases">
        <title>Nonomuraea corallina sp. nov., a new species of the genus Nonomuraea isolated from sea side sediment in Thai sea.</title>
        <authorList>
            <person name="Ngamcharungchit C."/>
            <person name="Matsumoto A."/>
            <person name="Suriyachadkun C."/>
            <person name="Panbangred W."/>
            <person name="Inahashi Y."/>
            <person name="Intra B."/>
        </authorList>
    </citation>
    <scope>NUCLEOTIDE SEQUENCE</scope>
    <source>
        <strain evidence="10">MCN248</strain>
    </source>
</reference>
<dbReference type="Proteomes" id="UP001144036">
    <property type="component" value="Unassembled WGS sequence"/>
</dbReference>
<dbReference type="InterPro" id="IPR041280">
    <property type="entry name" value="Big_10"/>
</dbReference>
<evidence type="ECO:0000256" key="4">
    <source>
        <dbReference type="ARBA" id="ARBA00022984"/>
    </source>
</evidence>
<evidence type="ECO:0000256" key="5">
    <source>
        <dbReference type="ARBA" id="ARBA00023315"/>
    </source>
</evidence>
<keyword evidence="8" id="KW-0732">Signal</keyword>
<evidence type="ECO:0000313" key="11">
    <source>
        <dbReference type="Proteomes" id="UP001144036"/>
    </source>
</evidence>
<gene>
    <name evidence="10" type="ORF">OUY22_12825</name>
</gene>
<dbReference type="InterPro" id="IPR038063">
    <property type="entry name" value="Transpep_catalytic_dom"/>
</dbReference>
<dbReference type="RefSeq" id="WP_270155110.1">
    <property type="nucleotide sequence ID" value="NZ_JAPNNL010000039.1"/>
</dbReference>
<dbReference type="PANTHER" id="PTHR30582:SF2">
    <property type="entry name" value="L,D-TRANSPEPTIDASE YCIB-RELATED"/>
    <property type="match status" value="1"/>
</dbReference>
<protein>
    <submittedName>
        <fullName evidence="10">Ig-like domain-containing protein</fullName>
    </submittedName>
</protein>
<dbReference type="Gene3D" id="2.60.40.3780">
    <property type="match status" value="1"/>
</dbReference>
<dbReference type="PANTHER" id="PTHR30582">
    <property type="entry name" value="L,D-TRANSPEPTIDASE"/>
    <property type="match status" value="1"/>
</dbReference>
<keyword evidence="4 7" id="KW-0573">Peptidoglycan synthesis</keyword>
<keyword evidence="3 7" id="KW-0133">Cell shape</keyword>
<evidence type="ECO:0000259" key="9">
    <source>
        <dbReference type="PROSITE" id="PS52029"/>
    </source>
</evidence>